<dbReference type="Pfam" id="PF05188">
    <property type="entry name" value="MutS_II"/>
    <property type="match status" value="1"/>
</dbReference>
<dbReference type="Gene3D" id="1.10.1420.10">
    <property type="match status" value="2"/>
</dbReference>
<dbReference type="PANTHER" id="PTHR11361:SF122">
    <property type="entry name" value="DNA MISMATCH REPAIR PROTEIN MSH3"/>
    <property type="match status" value="1"/>
</dbReference>
<keyword evidence="10" id="KW-1185">Reference proteome</keyword>
<evidence type="ECO:0000256" key="2">
    <source>
        <dbReference type="ARBA" id="ARBA00022741"/>
    </source>
</evidence>
<reference evidence="9 10" key="1">
    <citation type="journal article" date="2021" name="BMC Genomics">
        <title>Datura genome reveals duplications of psychoactive alkaloid biosynthetic genes and high mutation rate following tissue culture.</title>
        <authorList>
            <person name="Rajewski A."/>
            <person name="Carter-House D."/>
            <person name="Stajich J."/>
            <person name="Litt A."/>
        </authorList>
    </citation>
    <scope>NUCLEOTIDE SEQUENCE [LARGE SCALE GENOMIC DNA]</scope>
    <source>
        <strain evidence="9">AR-01</strain>
    </source>
</reference>
<dbReference type="PANTHER" id="PTHR11361">
    <property type="entry name" value="DNA MISMATCH REPAIR PROTEIN MUTS FAMILY MEMBER"/>
    <property type="match status" value="1"/>
</dbReference>
<dbReference type="Pfam" id="PF00488">
    <property type="entry name" value="MutS_V"/>
    <property type="match status" value="1"/>
</dbReference>
<dbReference type="InterPro" id="IPR036678">
    <property type="entry name" value="MutS_con_dom_sf"/>
</dbReference>
<protein>
    <recommendedName>
        <fullName evidence="8">DNA mismatch repair proteins mutS family domain-containing protein</fullName>
    </recommendedName>
</protein>
<organism evidence="9 10">
    <name type="scientific">Datura stramonium</name>
    <name type="common">Jimsonweed</name>
    <name type="synonym">Common thornapple</name>
    <dbReference type="NCBI Taxonomy" id="4076"/>
    <lineage>
        <taxon>Eukaryota</taxon>
        <taxon>Viridiplantae</taxon>
        <taxon>Streptophyta</taxon>
        <taxon>Embryophyta</taxon>
        <taxon>Tracheophyta</taxon>
        <taxon>Spermatophyta</taxon>
        <taxon>Magnoliopsida</taxon>
        <taxon>eudicotyledons</taxon>
        <taxon>Gunneridae</taxon>
        <taxon>Pentapetalae</taxon>
        <taxon>asterids</taxon>
        <taxon>lamiids</taxon>
        <taxon>Solanales</taxon>
        <taxon>Solanaceae</taxon>
        <taxon>Solanoideae</taxon>
        <taxon>Datureae</taxon>
        <taxon>Datura</taxon>
    </lineage>
</organism>
<keyword evidence="2" id="KW-0547">Nucleotide-binding</keyword>
<dbReference type="InterPro" id="IPR000432">
    <property type="entry name" value="DNA_mismatch_repair_MutS_C"/>
</dbReference>
<evidence type="ECO:0000256" key="1">
    <source>
        <dbReference type="ARBA" id="ARBA00007094"/>
    </source>
</evidence>
<keyword evidence="6" id="KW-0234">DNA repair</keyword>
<dbReference type="EMBL" id="JACEIK010002379">
    <property type="protein sequence ID" value="MCD9560785.1"/>
    <property type="molecule type" value="Genomic_DNA"/>
</dbReference>
<keyword evidence="5" id="KW-0238">DNA-binding</keyword>
<gene>
    <name evidence="9" type="ORF">HAX54_019580</name>
</gene>
<dbReference type="SMART" id="SM00534">
    <property type="entry name" value="MUTSac"/>
    <property type="match status" value="1"/>
</dbReference>
<feature type="region of interest" description="Disordered" evidence="7">
    <location>
        <begin position="1"/>
        <end position="71"/>
    </location>
</feature>
<dbReference type="InterPro" id="IPR007860">
    <property type="entry name" value="DNA_mmatch_repair_MutS_con_dom"/>
</dbReference>
<feature type="domain" description="DNA mismatch repair proteins mutS family" evidence="8">
    <location>
        <begin position="897"/>
        <end position="913"/>
    </location>
</feature>
<dbReference type="SMART" id="SM00533">
    <property type="entry name" value="MUTSd"/>
    <property type="match status" value="1"/>
</dbReference>
<dbReference type="Proteomes" id="UP000823775">
    <property type="component" value="Unassembled WGS sequence"/>
</dbReference>
<evidence type="ECO:0000256" key="3">
    <source>
        <dbReference type="ARBA" id="ARBA00022763"/>
    </source>
</evidence>
<evidence type="ECO:0000256" key="4">
    <source>
        <dbReference type="ARBA" id="ARBA00022840"/>
    </source>
</evidence>
<evidence type="ECO:0000256" key="6">
    <source>
        <dbReference type="ARBA" id="ARBA00023204"/>
    </source>
</evidence>
<evidence type="ECO:0000256" key="7">
    <source>
        <dbReference type="SAM" id="MobiDB-lite"/>
    </source>
</evidence>
<dbReference type="Gene3D" id="3.40.1170.10">
    <property type="entry name" value="DNA repair protein MutS, domain I"/>
    <property type="match status" value="1"/>
</dbReference>
<evidence type="ECO:0000259" key="8">
    <source>
        <dbReference type="PROSITE" id="PS00486"/>
    </source>
</evidence>
<evidence type="ECO:0000256" key="5">
    <source>
        <dbReference type="ARBA" id="ARBA00023125"/>
    </source>
</evidence>
<dbReference type="PROSITE" id="PS00486">
    <property type="entry name" value="DNA_MISMATCH_REPAIR_2"/>
    <property type="match status" value="1"/>
</dbReference>
<dbReference type="InterPro" id="IPR045076">
    <property type="entry name" value="MutS"/>
</dbReference>
<proteinExistence type="inferred from homology"/>
<dbReference type="Gene3D" id="3.30.420.110">
    <property type="entry name" value="MutS, connector domain"/>
    <property type="match status" value="1"/>
</dbReference>
<dbReference type="InterPro" id="IPR016151">
    <property type="entry name" value="DNA_mismatch_repair_MutS_N"/>
</dbReference>
<evidence type="ECO:0000313" key="9">
    <source>
        <dbReference type="EMBL" id="MCD9560785.1"/>
    </source>
</evidence>
<dbReference type="SUPFAM" id="SSF55271">
    <property type="entry name" value="DNA repair protein MutS, domain I"/>
    <property type="match status" value="1"/>
</dbReference>
<evidence type="ECO:0000313" key="10">
    <source>
        <dbReference type="Proteomes" id="UP000823775"/>
    </source>
</evidence>
<sequence>MGKAKQQVISRFFAPKPKHEDPSTSTAPCTPPPKIATTVSFSPAKRLRTSQLISPHNKLSSSYDEHPTKPAKTPKLAANLHNPPLPLPNPTLHQKFLDKLLEPSYDLLEPSKCHEIANPKYTPLEQQVVELKAEYPDVMLMIEVGYKYRFFGQDAENAARVLGIYAHMNHNFLTASVPTFRLNVHVRRLVSAGYKVGVVKQTETAAIKAHGSNRLGPFGRGLSALYTKATLEAAEDVGGGDEGFGSCNNYLVCVVEKGMDLEGCGDNVKLGVVGVEVSTGDVVYGEFKDNFMRAGLEAMILNLLPAELLVGRPISKQTEKLLLAFAGPASNVRVEDVSSDRFSDGGALAEVMSLYEGMQENYLLDVQEKEAEMKMHECNQIAIQAIMAMPDLALQALGLIIRHLKQFGLERVLCLGASFRPFSSNMEMTLSANALQQLEVLMNNSDGSESGSLLHCMNQTLTLFGSRLLRHWVTHPLCDRNTIGARLDAVSEIAESMKTYRTSDTSVLEVEGADVTSLLPEIHHIIVSVLSTIGRSPDIQRGLTRIFHRKATASEFIAVIQAILIAAKQLQQLYVEEDKIMNLQTETLRSVLLRKLISIASSSTVINAAAKLLSVLNKEAAERRDLHNLFVVSDGKFPEVAEGKRRVEMANENLDSLIVVYRKQLHIRNLEYTSVAGITHLIELSLNTKVPPDWVKVNSTKKVIRYHPPEVLVALDELALANEQLTVICQAAWNNFLTGFGGCFAEFQAVVQALASLDCLNSLAILSRNKNYVRPLFVEDDEAVQIHICSGRHPVLETVLQDNFVPNDTDLHAEREYCQIVTGPNMGGKSCYIRQVALIALMAQVGSFVPAISAKLHVLDGIYTRMGASDSIQQGRSTFLEELSEASDILKKCSASSLVILDELGRGTSTHDGVAIAYATLQYLLKHKKCMVLFVTHYPEIVSIKNEFPGSVEPYHVSYLTSHRDVNGDFKSNEKMDLINSEDITYLYKLAPGVSERSFGFKVAQLAQLPVACIQRAIVIAGKLGAAVCNYTEQRSRRGCSLYHRKDGCKNSEPTEDVLESDCLFAGRVEGLDDISELYRELFLNLNFAYLEEHGDERRLQFLMQARSLAAQLIMFGLSKCPETPPIRRILIGKVETSRTCGPPVHFSWRGLVKKIRLYSVGRETWCLSHIGALGVSRLIQQAACCSPVKKSTARCMMRSQAMPPAELLIHRPSSGLAPEPAAR</sequence>
<comment type="caution">
    <text evidence="9">The sequence shown here is derived from an EMBL/GenBank/DDBJ whole genome shotgun (WGS) entry which is preliminary data.</text>
</comment>
<dbReference type="SUPFAM" id="SSF48334">
    <property type="entry name" value="DNA repair protein MutS, domain III"/>
    <property type="match status" value="1"/>
</dbReference>
<comment type="similarity">
    <text evidence="1">Belongs to the DNA mismatch repair MutS family. MSH3 subfamily.</text>
</comment>
<keyword evidence="4" id="KW-0067">ATP-binding</keyword>
<feature type="compositionally biased region" description="Polar residues" evidence="7">
    <location>
        <begin position="49"/>
        <end position="62"/>
    </location>
</feature>
<dbReference type="InterPro" id="IPR007696">
    <property type="entry name" value="DNA_mismatch_repair_MutS_core"/>
</dbReference>
<keyword evidence="3" id="KW-0227">DNA damage</keyword>
<dbReference type="Pfam" id="PF01624">
    <property type="entry name" value="MutS_I"/>
    <property type="match status" value="1"/>
</dbReference>
<name>A0ABS8UQ60_DATST</name>
<dbReference type="InterPro" id="IPR027417">
    <property type="entry name" value="P-loop_NTPase"/>
</dbReference>
<accession>A0ABS8UQ60</accession>
<dbReference type="InterPro" id="IPR036187">
    <property type="entry name" value="DNA_mismatch_repair_MutS_sf"/>
</dbReference>
<dbReference type="Pfam" id="PF05192">
    <property type="entry name" value="MutS_III"/>
    <property type="match status" value="1"/>
</dbReference>
<dbReference type="InterPro" id="IPR007695">
    <property type="entry name" value="DNA_mismatch_repair_MutS-lik_N"/>
</dbReference>
<dbReference type="SUPFAM" id="SSF52540">
    <property type="entry name" value="P-loop containing nucleoside triphosphate hydrolases"/>
    <property type="match status" value="1"/>
</dbReference>
<dbReference type="Gene3D" id="3.40.50.300">
    <property type="entry name" value="P-loop containing nucleotide triphosphate hydrolases"/>
    <property type="match status" value="1"/>
</dbReference>